<dbReference type="InterPro" id="IPR000644">
    <property type="entry name" value="CBS_dom"/>
</dbReference>
<dbReference type="InterPro" id="IPR035965">
    <property type="entry name" value="PAS-like_dom_sf"/>
</dbReference>
<name>A0A9X3HS66_9VIBR</name>
<dbReference type="SMART" id="SM00091">
    <property type="entry name" value="PAS"/>
    <property type="match status" value="1"/>
</dbReference>
<dbReference type="PROSITE" id="PS51371">
    <property type="entry name" value="CBS"/>
    <property type="match status" value="1"/>
</dbReference>
<dbReference type="CDD" id="cd01948">
    <property type="entry name" value="EAL"/>
    <property type="match status" value="1"/>
</dbReference>
<dbReference type="SMART" id="SM00116">
    <property type="entry name" value="CBS"/>
    <property type="match status" value="2"/>
</dbReference>
<dbReference type="Pfam" id="PF00563">
    <property type="entry name" value="EAL"/>
    <property type="match status" value="1"/>
</dbReference>
<dbReference type="PROSITE" id="PS50883">
    <property type="entry name" value="EAL"/>
    <property type="match status" value="1"/>
</dbReference>
<comment type="caution">
    <text evidence="5">The sequence shown here is derived from an EMBL/GenBank/DDBJ whole genome shotgun (WGS) entry which is preliminary data.</text>
</comment>
<dbReference type="EMBL" id="JAKRRX010000042">
    <property type="protein sequence ID" value="MCW8334002.1"/>
    <property type="molecule type" value="Genomic_DNA"/>
</dbReference>
<organism evidence="5 6">
    <name type="scientific">Vibrio paucivorans</name>
    <dbReference type="NCBI Taxonomy" id="2829489"/>
    <lineage>
        <taxon>Bacteria</taxon>
        <taxon>Pseudomonadati</taxon>
        <taxon>Pseudomonadota</taxon>
        <taxon>Gammaproteobacteria</taxon>
        <taxon>Vibrionales</taxon>
        <taxon>Vibrionaceae</taxon>
        <taxon>Vibrio</taxon>
    </lineage>
</organism>
<evidence type="ECO:0000259" key="3">
    <source>
        <dbReference type="PROSITE" id="PS50883"/>
    </source>
</evidence>
<dbReference type="Pfam" id="PF00571">
    <property type="entry name" value="CBS"/>
    <property type="match status" value="1"/>
</dbReference>
<dbReference type="SMART" id="SM00052">
    <property type="entry name" value="EAL"/>
    <property type="match status" value="1"/>
</dbReference>
<feature type="domain" description="EAL" evidence="3">
    <location>
        <begin position="421"/>
        <end position="676"/>
    </location>
</feature>
<evidence type="ECO:0000259" key="4">
    <source>
        <dbReference type="PROSITE" id="PS51371"/>
    </source>
</evidence>
<dbReference type="Gene3D" id="3.10.580.10">
    <property type="entry name" value="CBS-domain"/>
    <property type="match status" value="1"/>
</dbReference>
<dbReference type="GO" id="GO:0071111">
    <property type="term" value="F:cyclic-guanylate-specific phosphodiesterase activity"/>
    <property type="evidence" value="ECO:0007669"/>
    <property type="project" value="InterPro"/>
</dbReference>
<dbReference type="InterPro" id="IPR013767">
    <property type="entry name" value="PAS_fold"/>
</dbReference>
<dbReference type="InterPro" id="IPR001633">
    <property type="entry name" value="EAL_dom"/>
</dbReference>
<dbReference type="SUPFAM" id="SSF54631">
    <property type="entry name" value="CBS-domain pair"/>
    <property type="match status" value="1"/>
</dbReference>
<dbReference type="Proteomes" id="UP001155586">
    <property type="component" value="Unassembled WGS sequence"/>
</dbReference>
<dbReference type="Gene3D" id="3.30.450.20">
    <property type="entry name" value="PAS domain"/>
    <property type="match status" value="1"/>
</dbReference>
<feature type="domain" description="PAS" evidence="2">
    <location>
        <begin position="130"/>
        <end position="174"/>
    </location>
</feature>
<dbReference type="PROSITE" id="PS50112">
    <property type="entry name" value="PAS"/>
    <property type="match status" value="1"/>
</dbReference>
<gene>
    <name evidence="5" type="ORF">MD483_09230</name>
</gene>
<evidence type="ECO:0000313" key="6">
    <source>
        <dbReference type="Proteomes" id="UP001155586"/>
    </source>
</evidence>
<dbReference type="PANTHER" id="PTHR33121">
    <property type="entry name" value="CYCLIC DI-GMP PHOSPHODIESTERASE PDEF"/>
    <property type="match status" value="1"/>
</dbReference>
<dbReference type="Gene3D" id="3.20.20.450">
    <property type="entry name" value="EAL domain"/>
    <property type="match status" value="1"/>
</dbReference>
<dbReference type="InterPro" id="IPR035919">
    <property type="entry name" value="EAL_sf"/>
</dbReference>
<protein>
    <submittedName>
        <fullName evidence="5">EAL domain-containing protein</fullName>
    </submittedName>
</protein>
<accession>A0A9X3HS66</accession>
<feature type="domain" description="CBS" evidence="4">
    <location>
        <begin position="771"/>
        <end position="830"/>
    </location>
</feature>
<reference evidence="5" key="1">
    <citation type="submission" date="2022-02" db="EMBL/GenBank/DDBJ databases">
        <title>Vibrio sp. nov., a new bacterium isolated from Bohai sea, China.</title>
        <authorList>
            <person name="Yuan Y."/>
        </authorList>
    </citation>
    <scope>NUCLEOTIDE SEQUENCE</scope>
    <source>
        <strain evidence="5">DBSS07</strain>
    </source>
</reference>
<dbReference type="Pfam" id="PF00989">
    <property type="entry name" value="PAS"/>
    <property type="match status" value="1"/>
</dbReference>
<keyword evidence="6" id="KW-1185">Reference proteome</keyword>
<dbReference type="AlphaFoldDB" id="A0A9X3HS66"/>
<dbReference type="SUPFAM" id="SSF55785">
    <property type="entry name" value="PYP-like sensor domain (PAS domain)"/>
    <property type="match status" value="1"/>
</dbReference>
<dbReference type="PANTHER" id="PTHR33121:SF79">
    <property type="entry name" value="CYCLIC DI-GMP PHOSPHODIESTERASE PDED-RELATED"/>
    <property type="match status" value="1"/>
</dbReference>
<keyword evidence="1" id="KW-0129">CBS domain</keyword>
<evidence type="ECO:0000313" key="5">
    <source>
        <dbReference type="EMBL" id="MCW8334002.1"/>
    </source>
</evidence>
<evidence type="ECO:0000259" key="2">
    <source>
        <dbReference type="PROSITE" id="PS50112"/>
    </source>
</evidence>
<dbReference type="RefSeq" id="WP_265687420.1">
    <property type="nucleotide sequence ID" value="NZ_JAKRRX010000042.1"/>
</dbReference>
<dbReference type="InterPro" id="IPR050706">
    <property type="entry name" value="Cyclic-di-GMP_PDE-like"/>
</dbReference>
<dbReference type="NCBIfam" id="TIGR00229">
    <property type="entry name" value="sensory_box"/>
    <property type="match status" value="1"/>
</dbReference>
<proteinExistence type="predicted"/>
<dbReference type="CDD" id="cd00130">
    <property type="entry name" value="PAS"/>
    <property type="match status" value="1"/>
</dbReference>
<evidence type="ECO:0000256" key="1">
    <source>
        <dbReference type="PROSITE-ProRule" id="PRU00703"/>
    </source>
</evidence>
<dbReference type="InterPro" id="IPR046342">
    <property type="entry name" value="CBS_dom_sf"/>
</dbReference>
<dbReference type="SUPFAM" id="SSF141868">
    <property type="entry name" value="EAL domain-like"/>
    <property type="match status" value="1"/>
</dbReference>
<dbReference type="InterPro" id="IPR000014">
    <property type="entry name" value="PAS"/>
</dbReference>
<dbReference type="GO" id="GO:0006355">
    <property type="term" value="P:regulation of DNA-templated transcription"/>
    <property type="evidence" value="ECO:0007669"/>
    <property type="project" value="InterPro"/>
</dbReference>
<sequence>MSGMESNAVMIPIRSNKLPTRPYSYSDWSLNTVDKSFLFEPGSFINALAFERPIKNVNDLLSHVSDDEKVGILDVVKRLSKSGGAEYLSCCVRPNNNYVVYTELYIERLDKHTIQGTVRPMLVLPNGDQMTNVFLALFENSHHGVVITDEQTRILTCNQYFENQTGFSRNDLIGLKTNILNADKHSPEFYQQLWCQVDEQGYWKGDILSCHANGSIYPQELTIQKLQLNGQTYYIGLTVDLSNDLGRVAGEGEGDVEMLTQLPTKEKFIELLQHRCESPLSESGKIVLVMEPKIAEEHAHSQQLAFSGMLLRNRHCSIAGYLSNGLFIACVEYPMVAQGTPSRALQQSIKQFFSDCKLEGGDEMHSRITNGRVGVSLLGYDTDSPARSVIHATQAMLENHGSSKSVINFYHSKIHKELMRKKRLEEVVESVLAQKAIEVYYQPIIDTATWRIVKFEALCHFTSTRESSFNTQEMINVAEDLDLIPELDKLVGEKSLQALPTIRQVYGETTGLTINRSLNTKLSAKQILRNTVELIDKYTDCPENITIELTESAYFDSESSHKDALNELRNHGVSVAIDDFGTGYSSFSYLSDSHFDYLKIDKDFVTDIEVNSNKYHIVKMITQLAHTLGVKVVAEGVETLHEAQTLQALGVNYMQGYFFSKPIPLERIDEAQLYECKPEFKELGDFAVQHNAIYTLAKRRRVTLDPGDTVSFASQLFEADSSLITVPVITERKCVGIIGKREINLHLTPTMGTDLESSKESAIWRRSIHQMMSLSFPQIDYRTSLEEIRVLLDEHPGFPWILVNAEGKFKGIVEQRDVLDYLLNTDEIPEVQPEYQI</sequence>